<dbReference type="InterPro" id="IPR008906">
    <property type="entry name" value="HATC_C_dom"/>
</dbReference>
<organism evidence="2 3">
    <name type="scientific">Rotaria sordida</name>
    <dbReference type="NCBI Taxonomy" id="392033"/>
    <lineage>
        <taxon>Eukaryota</taxon>
        <taxon>Metazoa</taxon>
        <taxon>Spiralia</taxon>
        <taxon>Gnathifera</taxon>
        <taxon>Rotifera</taxon>
        <taxon>Eurotatoria</taxon>
        <taxon>Bdelloidea</taxon>
        <taxon>Philodinida</taxon>
        <taxon>Philodinidae</taxon>
        <taxon>Rotaria</taxon>
    </lineage>
</organism>
<feature type="non-terminal residue" evidence="2">
    <location>
        <position position="1"/>
    </location>
</feature>
<reference evidence="2" key="1">
    <citation type="submission" date="2021-02" db="EMBL/GenBank/DDBJ databases">
        <authorList>
            <person name="Nowell W R."/>
        </authorList>
    </citation>
    <scope>NUCLEOTIDE SEQUENCE</scope>
</reference>
<dbReference type="Proteomes" id="UP000663836">
    <property type="component" value="Unassembled WGS sequence"/>
</dbReference>
<proteinExistence type="predicted"/>
<evidence type="ECO:0000313" key="3">
    <source>
        <dbReference type="Proteomes" id="UP000663836"/>
    </source>
</evidence>
<name>A0A820J2R8_9BILA</name>
<comment type="caution">
    <text evidence="2">The sequence shown here is derived from an EMBL/GenBank/DDBJ whole genome shotgun (WGS) entry which is preliminary data.</text>
</comment>
<evidence type="ECO:0000313" key="2">
    <source>
        <dbReference type="EMBL" id="CAF4318190.1"/>
    </source>
</evidence>
<protein>
    <recommendedName>
        <fullName evidence="1">HAT C-terminal dimerisation domain-containing protein</fullName>
    </recommendedName>
</protein>
<gene>
    <name evidence="2" type="ORF">JBS370_LOCUS40932</name>
</gene>
<accession>A0A820J2R8</accession>
<dbReference type="SUPFAM" id="SSF53098">
    <property type="entry name" value="Ribonuclease H-like"/>
    <property type="match status" value="1"/>
</dbReference>
<dbReference type="InterPro" id="IPR012337">
    <property type="entry name" value="RNaseH-like_sf"/>
</dbReference>
<dbReference type="EMBL" id="CAJOBD010040779">
    <property type="protein sequence ID" value="CAF4318190.1"/>
    <property type="molecule type" value="Genomic_DNA"/>
</dbReference>
<sequence length="166" mass="18681">IAAYLDPNTLVDLSDEEISEAESLIIDKNKALRGEPQRRIATATQPQLQQQQQLTSSSSLPNTKRSLSIMVQFKNACNITSTTDTLTSKSTRTVKPLSLKEEFSMYMSTYKQSTDFETFWNQKQHMLPILTSFVRRYSIIPATSVASESAFSVAGYVQRKQRSSLS</sequence>
<dbReference type="GO" id="GO:0046983">
    <property type="term" value="F:protein dimerization activity"/>
    <property type="evidence" value="ECO:0007669"/>
    <property type="project" value="InterPro"/>
</dbReference>
<dbReference type="Pfam" id="PF05699">
    <property type="entry name" value="Dimer_Tnp_hAT"/>
    <property type="match status" value="1"/>
</dbReference>
<feature type="domain" description="HAT C-terminal dimerisation" evidence="1">
    <location>
        <begin position="105"/>
        <end position="165"/>
    </location>
</feature>
<dbReference type="AlphaFoldDB" id="A0A820J2R8"/>
<evidence type="ECO:0000259" key="1">
    <source>
        <dbReference type="Pfam" id="PF05699"/>
    </source>
</evidence>
<feature type="non-terminal residue" evidence="2">
    <location>
        <position position="166"/>
    </location>
</feature>